<dbReference type="EMBL" id="WNTK01017632">
    <property type="protein sequence ID" value="KAG9461702.1"/>
    <property type="molecule type" value="Genomic_DNA"/>
</dbReference>
<accession>A0A8J6B0J0</accession>
<dbReference type="AlphaFoldDB" id="A0A8J6B0J0"/>
<sequence length="74" mass="8521">MCRSPQGAMTLRHHPCNLIVGWQGEVAFRTWTEESKYLKKKFPPWQVPRGPCPYVLNSALNALQAFPSHWTLVL</sequence>
<comment type="caution">
    <text evidence="1">The sequence shown here is derived from an EMBL/GenBank/DDBJ whole genome shotgun (WGS) entry which is preliminary data.</text>
</comment>
<evidence type="ECO:0000313" key="2">
    <source>
        <dbReference type="Proteomes" id="UP000770717"/>
    </source>
</evidence>
<proteinExistence type="predicted"/>
<evidence type="ECO:0000313" key="1">
    <source>
        <dbReference type="EMBL" id="KAG9461702.1"/>
    </source>
</evidence>
<keyword evidence="2" id="KW-1185">Reference proteome</keyword>
<gene>
    <name evidence="1" type="ORF">GDO78_015975</name>
</gene>
<organism evidence="1 2">
    <name type="scientific">Eleutherodactylus coqui</name>
    <name type="common">Puerto Rican coqui</name>
    <dbReference type="NCBI Taxonomy" id="57060"/>
    <lineage>
        <taxon>Eukaryota</taxon>
        <taxon>Metazoa</taxon>
        <taxon>Chordata</taxon>
        <taxon>Craniata</taxon>
        <taxon>Vertebrata</taxon>
        <taxon>Euteleostomi</taxon>
        <taxon>Amphibia</taxon>
        <taxon>Batrachia</taxon>
        <taxon>Anura</taxon>
        <taxon>Neobatrachia</taxon>
        <taxon>Hyloidea</taxon>
        <taxon>Eleutherodactylidae</taxon>
        <taxon>Eleutherodactylinae</taxon>
        <taxon>Eleutherodactylus</taxon>
        <taxon>Eleutherodactylus</taxon>
    </lineage>
</organism>
<name>A0A8J6B0J0_ELECQ</name>
<protein>
    <submittedName>
        <fullName evidence="1">Uncharacterized protein</fullName>
    </submittedName>
</protein>
<dbReference type="Proteomes" id="UP000770717">
    <property type="component" value="Unassembled WGS sequence"/>
</dbReference>
<reference evidence="1" key="1">
    <citation type="thesis" date="2020" institute="ProQuest LLC" country="789 East Eisenhower Parkway, Ann Arbor, MI, USA">
        <title>Comparative Genomics and Chromosome Evolution.</title>
        <authorList>
            <person name="Mudd A.B."/>
        </authorList>
    </citation>
    <scope>NUCLEOTIDE SEQUENCE</scope>
    <source>
        <strain evidence="1">HN-11 Male</strain>
        <tissue evidence="1">Kidney and liver</tissue>
    </source>
</reference>